<dbReference type="RefSeq" id="WP_022990788.1">
    <property type="nucleotide sequence ID" value="NZ_CAJXYA010000078.1"/>
</dbReference>
<evidence type="ECO:0000313" key="1">
    <source>
        <dbReference type="EMBL" id="RBP76403.1"/>
    </source>
</evidence>
<dbReference type="Proteomes" id="UP000253065">
    <property type="component" value="Unassembled WGS sequence"/>
</dbReference>
<proteinExistence type="predicted"/>
<keyword evidence="4" id="KW-1185">Reference proteome</keyword>
<evidence type="ECO:0000313" key="2">
    <source>
        <dbReference type="EMBL" id="RCW37277.1"/>
    </source>
</evidence>
<dbReference type="AlphaFoldDB" id="A0A368V7W5"/>
<name>A0A368V7W5_MARNT</name>
<reference evidence="2 3" key="1">
    <citation type="submission" date="2018-07" db="EMBL/GenBank/DDBJ databases">
        <title>Freshwater and sediment microbial communities from various areas in North America, analyzing microbe dynamics in response to fracking.</title>
        <authorList>
            <person name="Lamendella R."/>
        </authorList>
    </citation>
    <scope>NUCLEOTIDE SEQUENCE [LARGE SCALE GENOMIC DNA]</scope>
    <source>
        <strain evidence="2 3">114E</strain>
        <strain evidence="1 4">114E_o</strain>
    </source>
</reference>
<evidence type="ECO:0000313" key="3">
    <source>
        <dbReference type="Proteomes" id="UP000252795"/>
    </source>
</evidence>
<dbReference type="Proteomes" id="UP000252795">
    <property type="component" value="Unassembled WGS sequence"/>
</dbReference>
<dbReference type="EMBL" id="QNSA01000002">
    <property type="protein sequence ID" value="RBP76403.1"/>
    <property type="molecule type" value="Genomic_DNA"/>
</dbReference>
<dbReference type="EMBL" id="QPJB01000002">
    <property type="protein sequence ID" value="RCW37277.1"/>
    <property type="molecule type" value="Genomic_DNA"/>
</dbReference>
<comment type="caution">
    <text evidence="2">The sequence shown here is derived from an EMBL/GenBank/DDBJ whole genome shotgun (WGS) entry which is preliminary data.</text>
</comment>
<accession>A0A368V7W5</accession>
<organism evidence="2 3">
    <name type="scientific">Marinobacter nauticus</name>
    <name type="common">Marinobacter hydrocarbonoclasticus</name>
    <name type="synonym">Marinobacter aquaeolei</name>
    <dbReference type="NCBI Taxonomy" id="2743"/>
    <lineage>
        <taxon>Bacteria</taxon>
        <taxon>Pseudomonadati</taxon>
        <taxon>Pseudomonadota</taxon>
        <taxon>Gammaproteobacteria</taxon>
        <taxon>Pseudomonadales</taxon>
        <taxon>Marinobacteraceae</taxon>
        <taxon>Marinobacter</taxon>
    </lineage>
</organism>
<protein>
    <submittedName>
        <fullName evidence="2">Uncharacterized protein</fullName>
    </submittedName>
</protein>
<gene>
    <name evidence="2" type="ORF">DET51_102426</name>
    <name evidence="1" type="ORF">DET64_102425</name>
</gene>
<evidence type="ECO:0000313" key="4">
    <source>
        <dbReference type="Proteomes" id="UP000253065"/>
    </source>
</evidence>
<sequence>MWIKKLLAMGYGEQAGSERSDAHKHYSVSGNGVAYRKASDYLSDERVNSFLKRAEKVAVKQ</sequence>